<sequence length="136" mass="15254">MVGGFDIAIALSTTIRQIVQNLNIPPIPMVICTDSRSLYDCLVKLGTTNEKRLMIDIMSLRESYENREIQEIRWINGKDNPADACTKKTPNQALQKLVSTNHLTVKVEAFVDRLNKVQQPEDVAQSEKEGQGPDKA</sequence>
<keyword evidence="2" id="KW-1185">Reference proteome</keyword>
<evidence type="ECO:0000313" key="1">
    <source>
        <dbReference type="EMBL" id="KAF2726857.1"/>
    </source>
</evidence>
<comment type="caution">
    <text evidence="1">The sequence shown here is derived from an EMBL/GenBank/DDBJ whole genome shotgun (WGS) entry which is preliminary data.</text>
</comment>
<evidence type="ECO:0000313" key="2">
    <source>
        <dbReference type="Proteomes" id="UP000799444"/>
    </source>
</evidence>
<dbReference type="EMBL" id="ML996380">
    <property type="protein sequence ID" value="KAF2726857.1"/>
    <property type="molecule type" value="Genomic_DNA"/>
</dbReference>
<reference evidence="1" key="1">
    <citation type="journal article" date="2020" name="Stud. Mycol.">
        <title>101 Dothideomycetes genomes: a test case for predicting lifestyles and emergence of pathogens.</title>
        <authorList>
            <person name="Haridas S."/>
            <person name="Albert R."/>
            <person name="Binder M."/>
            <person name="Bloem J."/>
            <person name="Labutti K."/>
            <person name="Salamov A."/>
            <person name="Andreopoulos B."/>
            <person name="Baker S."/>
            <person name="Barry K."/>
            <person name="Bills G."/>
            <person name="Bluhm B."/>
            <person name="Cannon C."/>
            <person name="Castanera R."/>
            <person name="Culley D."/>
            <person name="Daum C."/>
            <person name="Ezra D."/>
            <person name="Gonzalez J."/>
            <person name="Henrissat B."/>
            <person name="Kuo A."/>
            <person name="Liang C."/>
            <person name="Lipzen A."/>
            <person name="Lutzoni F."/>
            <person name="Magnuson J."/>
            <person name="Mondo S."/>
            <person name="Nolan M."/>
            <person name="Ohm R."/>
            <person name="Pangilinan J."/>
            <person name="Park H.-J."/>
            <person name="Ramirez L."/>
            <person name="Alfaro M."/>
            <person name="Sun H."/>
            <person name="Tritt A."/>
            <person name="Yoshinaga Y."/>
            <person name="Zwiers L.-H."/>
            <person name="Turgeon B."/>
            <person name="Goodwin S."/>
            <person name="Spatafora J."/>
            <person name="Crous P."/>
            <person name="Grigoriev I."/>
        </authorList>
    </citation>
    <scope>NUCLEOTIDE SEQUENCE</scope>
    <source>
        <strain evidence="1">CBS 125425</strain>
    </source>
</reference>
<accession>A0A9P4QGJ1</accession>
<organism evidence="1 2">
    <name type="scientific">Polyplosphaeria fusca</name>
    <dbReference type="NCBI Taxonomy" id="682080"/>
    <lineage>
        <taxon>Eukaryota</taxon>
        <taxon>Fungi</taxon>
        <taxon>Dikarya</taxon>
        <taxon>Ascomycota</taxon>
        <taxon>Pezizomycotina</taxon>
        <taxon>Dothideomycetes</taxon>
        <taxon>Pleosporomycetidae</taxon>
        <taxon>Pleosporales</taxon>
        <taxon>Tetraplosphaeriaceae</taxon>
        <taxon>Polyplosphaeria</taxon>
    </lineage>
</organism>
<dbReference type="OrthoDB" id="411592at2759"/>
<proteinExistence type="predicted"/>
<gene>
    <name evidence="1" type="ORF">EJ04DRAFT_452512</name>
</gene>
<dbReference type="Proteomes" id="UP000799444">
    <property type="component" value="Unassembled WGS sequence"/>
</dbReference>
<dbReference type="AlphaFoldDB" id="A0A9P4QGJ1"/>
<protein>
    <submittedName>
        <fullName evidence="1">Uncharacterized protein</fullName>
    </submittedName>
</protein>
<name>A0A9P4QGJ1_9PLEO</name>